<dbReference type="InterPro" id="IPR005805">
    <property type="entry name" value="Rieske_Fe-S_prot_C"/>
</dbReference>
<evidence type="ECO:0000256" key="3">
    <source>
        <dbReference type="ARBA" id="ARBA00023004"/>
    </source>
</evidence>
<dbReference type="PROSITE" id="PS51296">
    <property type="entry name" value="RIESKE"/>
    <property type="match status" value="1"/>
</dbReference>
<comment type="cofactor">
    <cofactor evidence="6">
        <name>[2Fe-2S] cluster</name>
        <dbReference type="ChEBI" id="CHEBI:190135"/>
    </cofactor>
</comment>
<dbReference type="InterPro" id="IPR017941">
    <property type="entry name" value="Rieske_2Fe-2S"/>
</dbReference>
<dbReference type="PRINTS" id="PR00162">
    <property type="entry name" value="RIESKE"/>
</dbReference>
<reference evidence="8" key="1">
    <citation type="journal article" date="2020" name="mSystems">
        <title>Genome- and Community-Level Interaction Insights into Carbon Utilization and Element Cycling Functions of Hydrothermarchaeota in Hydrothermal Sediment.</title>
        <authorList>
            <person name="Zhou Z."/>
            <person name="Liu Y."/>
            <person name="Xu W."/>
            <person name="Pan J."/>
            <person name="Luo Z.H."/>
            <person name="Li M."/>
        </authorList>
    </citation>
    <scope>NUCLEOTIDE SEQUENCE [LARGE SCALE GENOMIC DNA]</scope>
    <source>
        <strain evidence="8">SpSt-605</strain>
    </source>
</reference>
<evidence type="ECO:0000256" key="5">
    <source>
        <dbReference type="ARBA" id="ARBA00023157"/>
    </source>
</evidence>
<dbReference type="EMBL" id="DSZU01000024">
    <property type="protein sequence ID" value="HGV54727.1"/>
    <property type="molecule type" value="Genomic_DNA"/>
</dbReference>
<dbReference type="GO" id="GO:0051537">
    <property type="term" value="F:2 iron, 2 sulfur cluster binding"/>
    <property type="evidence" value="ECO:0007669"/>
    <property type="project" value="UniProtKB-KW"/>
</dbReference>
<sequence length="128" mass="14789">MKRRDFMKNLSFLLLGGGTYFFLRQTSFVSAPPPKKIFLPQEELKKMGRIYLGEEYILVKEKEVFLVFSRRCPHLGCKLNYDPERELIVCPCHQSKFTLQGKFISGPAKKDLRSLSATLKESGLQIEI</sequence>
<organism evidence="8">
    <name type="scientific">Caldimicrobium thiodismutans</name>
    <dbReference type="NCBI Taxonomy" id="1653476"/>
    <lineage>
        <taxon>Bacteria</taxon>
        <taxon>Pseudomonadati</taxon>
        <taxon>Thermodesulfobacteriota</taxon>
        <taxon>Thermodesulfobacteria</taxon>
        <taxon>Thermodesulfobacteriales</taxon>
        <taxon>Thermodesulfobacteriaceae</taxon>
        <taxon>Caldimicrobium</taxon>
    </lineage>
</organism>
<dbReference type="GO" id="GO:0046872">
    <property type="term" value="F:metal ion binding"/>
    <property type="evidence" value="ECO:0007669"/>
    <property type="project" value="UniProtKB-KW"/>
</dbReference>
<dbReference type="SUPFAM" id="SSF50022">
    <property type="entry name" value="ISP domain"/>
    <property type="match status" value="1"/>
</dbReference>
<name>A0A832LUA8_9BACT</name>
<gene>
    <name evidence="8" type="ORF">ENT73_01385</name>
</gene>
<comment type="caution">
    <text evidence="8">The sequence shown here is derived from an EMBL/GenBank/DDBJ whole genome shotgun (WGS) entry which is preliminary data.</text>
</comment>
<evidence type="ECO:0000256" key="1">
    <source>
        <dbReference type="ARBA" id="ARBA00022714"/>
    </source>
</evidence>
<keyword evidence="4" id="KW-0411">Iron-sulfur</keyword>
<evidence type="ECO:0000259" key="7">
    <source>
        <dbReference type="PROSITE" id="PS51296"/>
    </source>
</evidence>
<dbReference type="InterPro" id="IPR014349">
    <property type="entry name" value="Rieske_Fe-S_prot"/>
</dbReference>
<keyword evidence="3" id="KW-0408">Iron</keyword>
<dbReference type="AlphaFoldDB" id="A0A832LUA8"/>
<dbReference type="InterPro" id="IPR036922">
    <property type="entry name" value="Rieske_2Fe-2S_sf"/>
</dbReference>
<keyword evidence="5" id="KW-1015">Disulfide bond</keyword>
<accession>A0A832LUA8</accession>
<keyword evidence="1" id="KW-0001">2Fe-2S</keyword>
<dbReference type="CDD" id="cd03467">
    <property type="entry name" value="Rieske"/>
    <property type="match status" value="1"/>
</dbReference>
<protein>
    <submittedName>
        <fullName evidence="8">Rieske (2Fe-2S) protein</fullName>
    </submittedName>
</protein>
<dbReference type="Pfam" id="PF00355">
    <property type="entry name" value="Rieske"/>
    <property type="match status" value="1"/>
</dbReference>
<dbReference type="Gene3D" id="2.102.10.10">
    <property type="entry name" value="Rieske [2Fe-2S] iron-sulphur domain"/>
    <property type="match status" value="1"/>
</dbReference>
<proteinExistence type="predicted"/>
<dbReference type="GO" id="GO:0016020">
    <property type="term" value="C:membrane"/>
    <property type="evidence" value="ECO:0007669"/>
    <property type="project" value="InterPro"/>
</dbReference>
<feature type="domain" description="Rieske" evidence="7">
    <location>
        <begin position="36"/>
        <end position="126"/>
    </location>
</feature>
<keyword evidence="2" id="KW-0479">Metal-binding</keyword>
<dbReference type="PANTHER" id="PTHR10134">
    <property type="entry name" value="CYTOCHROME B-C1 COMPLEX SUBUNIT RIESKE, MITOCHONDRIAL"/>
    <property type="match status" value="1"/>
</dbReference>
<evidence type="ECO:0000313" key="8">
    <source>
        <dbReference type="EMBL" id="HGV54727.1"/>
    </source>
</evidence>
<evidence type="ECO:0000256" key="6">
    <source>
        <dbReference type="ARBA" id="ARBA00034078"/>
    </source>
</evidence>
<evidence type="ECO:0000256" key="2">
    <source>
        <dbReference type="ARBA" id="ARBA00022723"/>
    </source>
</evidence>
<evidence type="ECO:0000256" key="4">
    <source>
        <dbReference type="ARBA" id="ARBA00023014"/>
    </source>
</evidence>